<evidence type="ECO:0000256" key="1">
    <source>
        <dbReference type="ARBA" id="ARBA00023015"/>
    </source>
</evidence>
<dbReference type="SMART" id="SM00342">
    <property type="entry name" value="HTH_ARAC"/>
    <property type="match status" value="1"/>
</dbReference>
<keyword evidence="2" id="KW-0238">DNA-binding</keyword>
<proteinExistence type="predicted"/>
<dbReference type="PROSITE" id="PS01124">
    <property type="entry name" value="HTH_ARAC_FAMILY_2"/>
    <property type="match status" value="1"/>
</dbReference>
<dbReference type="InterPro" id="IPR002818">
    <property type="entry name" value="DJ-1/PfpI"/>
</dbReference>
<protein>
    <submittedName>
        <fullName evidence="5">GlxA family transcriptional regulator</fullName>
    </submittedName>
</protein>
<keyword evidence="1" id="KW-0805">Transcription regulation</keyword>
<dbReference type="InterPro" id="IPR018060">
    <property type="entry name" value="HTH_AraC"/>
</dbReference>
<dbReference type="Gene3D" id="1.10.10.60">
    <property type="entry name" value="Homeodomain-like"/>
    <property type="match status" value="1"/>
</dbReference>
<dbReference type="RefSeq" id="WP_255856025.1">
    <property type="nucleotide sequence ID" value="NZ_CP073347.1"/>
</dbReference>
<dbReference type="Pfam" id="PF12833">
    <property type="entry name" value="HTH_18"/>
    <property type="match status" value="1"/>
</dbReference>
<dbReference type="InterPro" id="IPR009057">
    <property type="entry name" value="Homeodomain-like_sf"/>
</dbReference>
<dbReference type="Proteomes" id="UP001058461">
    <property type="component" value="Chromosome"/>
</dbReference>
<sequence>MKTIAVVAYPDCQLLDVAGPLQVFATANHLLPAPDYEVVILARHAGPVVTNSGMTLLAQRGLADAGNLDTLLVAGGYGVEAACGDRLLTDWLVARSTEVRRLGSVCTGAFLLAQAGLLRGRRAVTHWKHCQHLAELHPDVRVEPDALYLCDGNVYSSAGVTAGIDLALALLRDDQGHRLAAEVARELVMFMHRPGGQSQFSTGLVQQGPMSAPLRRAVEGIRQAPARRFTLESLAERAAVSPRHLSRLFRRELDLSPGDFIERVRIERAQRALEEGDGSLSAIAERCGFGSPDRMRCIFIKRLGINPSEYRQRFAVQPSQLQGVFS</sequence>
<dbReference type="InterPro" id="IPR052158">
    <property type="entry name" value="INH-QAR"/>
</dbReference>
<dbReference type="PANTHER" id="PTHR43130">
    <property type="entry name" value="ARAC-FAMILY TRANSCRIPTIONAL REGULATOR"/>
    <property type="match status" value="1"/>
</dbReference>
<dbReference type="Pfam" id="PF01965">
    <property type="entry name" value="DJ-1_PfpI"/>
    <property type="match status" value="1"/>
</dbReference>
<dbReference type="Gene3D" id="3.40.50.880">
    <property type="match status" value="1"/>
</dbReference>
<name>A0ABY5HRJ9_9GAMM</name>
<evidence type="ECO:0000256" key="2">
    <source>
        <dbReference type="ARBA" id="ARBA00023125"/>
    </source>
</evidence>
<dbReference type="EMBL" id="CP073347">
    <property type="protein sequence ID" value="UTW13834.1"/>
    <property type="molecule type" value="Genomic_DNA"/>
</dbReference>
<dbReference type="PANTHER" id="PTHR43130:SF3">
    <property type="entry name" value="HTH-TYPE TRANSCRIPTIONAL REGULATOR RV1931C"/>
    <property type="match status" value="1"/>
</dbReference>
<dbReference type="InterPro" id="IPR018062">
    <property type="entry name" value="HTH_AraC-typ_CS"/>
</dbReference>
<dbReference type="SUPFAM" id="SSF52317">
    <property type="entry name" value="Class I glutamine amidotransferase-like"/>
    <property type="match status" value="1"/>
</dbReference>
<gene>
    <name evidence="5" type="ORF">KDW95_09435</name>
</gene>
<feature type="domain" description="HTH araC/xylS-type" evidence="4">
    <location>
        <begin position="215"/>
        <end position="313"/>
    </location>
</feature>
<keyword evidence="3" id="KW-0804">Transcription</keyword>
<accession>A0ABY5HRJ9</accession>
<organism evidence="5 6">
    <name type="scientific">Marinobacterium rhizophilum</name>
    <dbReference type="NCBI Taxonomy" id="420402"/>
    <lineage>
        <taxon>Bacteria</taxon>
        <taxon>Pseudomonadati</taxon>
        <taxon>Pseudomonadota</taxon>
        <taxon>Gammaproteobacteria</taxon>
        <taxon>Oceanospirillales</taxon>
        <taxon>Oceanospirillaceae</taxon>
        <taxon>Marinobacterium</taxon>
    </lineage>
</organism>
<reference evidence="5" key="1">
    <citation type="submission" date="2021-04" db="EMBL/GenBank/DDBJ databases">
        <title>Oceanospirillales bacteria with DddD are important DMSP degraders in coastal seawater.</title>
        <authorList>
            <person name="Liu J."/>
        </authorList>
    </citation>
    <scope>NUCLEOTIDE SEQUENCE</scope>
    <source>
        <strain evidence="5">D13-1</strain>
    </source>
</reference>
<dbReference type="CDD" id="cd03137">
    <property type="entry name" value="GATase1_AraC_1"/>
    <property type="match status" value="1"/>
</dbReference>
<evidence type="ECO:0000256" key="3">
    <source>
        <dbReference type="ARBA" id="ARBA00023163"/>
    </source>
</evidence>
<dbReference type="InterPro" id="IPR029062">
    <property type="entry name" value="Class_I_gatase-like"/>
</dbReference>
<keyword evidence="6" id="KW-1185">Reference proteome</keyword>
<dbReference type="PROSITE" id="PS00041">
    <property type="entry name" value="HTH_ARAC_FAMILY_1"/>
    <property type="match status" value="1"/>
</dbReference>
<dbReference type="SUPFAM" id="SSF46689">
    <property type="entry name" value="Homeodomain-like"/>
    <property type="match status" value="2"/>
</dbReference>
<evidence type="ECO:0000259" key="4">
    <source>
        <dbReference type="PROSITE" id="PS01124"/>
    </source>
</evidence>
<evidence type="ECO:0000313" key="5">
    <source>
        <dbReference type="EMBL" id="UTW13834.1"/>
    </source>
</evidence>
<evidence type="ECO:0000313" key="6">
    <source>
        <dbReference type="Proteomes" id="UP001058461"/>
    </source>
</evidence>